<proteinExistence type="predicted"/>
<dbReference type="KEGG" id="dog:HP555_03365"/>
<dbReference type="EMBL" id="CP054140">
    <property type="protein sequence ID" value="QQG64970.1"/>
    <property type="molecule type" value="Genomic_DNA"/>
</dbReference>
<sequence length="69" mass="8060">MKEHLRQTLQRRLDILREETAFFPADLGIEPKQLLRETVEEDLAIAKVDGNQKEIEQWTLALSLLDELT</sequence>
<protein>
    <submittedName>
        <fullName evidence="1">Uncharacterized protein</fullName>
    </submittedName>
</protein>
<dbReference type="Proteomes" id="UP000596092">
    <property type="component" value="Chromosome"/>
</dbReference>
<accession>A0A7T6AQ06</accession>
<dbReference type="AlphaFoldDB" id="A0A7T6AQ06"/>
<keyword evidence="2" id="KW-1185">Reference proteome</keyword>
<organism evidence="1 2">
    <name type="scientific">Desulfobulbus oligotrophicus</name>
    <dbReference type="NCBI Taxonomy" id="1909699"/>
    <lineage>
        <taxon>Bacteria</taxon>
        <taxon>Pseudomonadati</taxon>
        <taxon>Thermodesulfobacteriota</taxon>
        <taxon>Desulfobulbia</taxon>
        <taxon>Desulfobulbales</taxon>
        <taxon>Desulfobulbaceae</taxon>
        <taxon>Desulfobulbus</taxon>
    </lineage>
</organism>
<evidence type="ECO:0000313" key="1">
    <source>
        <dbReference type="EMBL" id="QQG64970.1"/>
    </source>
</evidence>
<gene>
    <name evidence="1" type="ORF">HP555_03365</name>
</gene>
<reference evidence="1 2" key="1">
    <citation type="submission" date="2020-05" db="EMBL/GenBank/DDBJ databases">
        <title>Complete genome of Desulfobulbus oligotrophicus.</title>
        <authorList>
            <person name="Podar M."/>
        </authorList>
    </citation>
    <scope>NUCLEOTIDE SEQUENCE [LARGE SCALE GENOMIC DNA]</scope>
    <source>
        <strain evidence="1 2">Prop6</strain>
    </source>
</reference>
<evidence type="ECO:0000313" key="2">
    <source>
        <dbReference type="Proteomes" id="UP000596092"/>
    </source>
</evidence>
<dbReference type="RefSeq" id="WP_199263785.1">
    <property type="nucleotide sequence ID" value="NZ_CP054140.1"/>
</dbReference>
<name>A0A7T6AQ06_9BACT</name>